<dbReference type="InterPro" id="IPR025398">
    <property type="entry name" value="DUF4371"/>
</dbReference>
<evidence type="ECO:0008006" key="5">
    <source>
        <dbReference type="Google" id="ProtNLM"/>
    </source>
</evidence>
<sequence>MTSPIIQKDIVTACKIETVKAILEELNGDYFALLVDESFDISRKEQMAIVLRYVDRMGFVMVRLIDIIHIQDTSALSLKETIINLLAQHSLSPSRVRGQCYDGASNMQVLESLALDARSMDERAKAMGHLESCQTFEVAFMLHLMRDVLAITNELNKCLQRKEQDVANAMLLVEVAKKRLQVLRDDEWNFLIAKVSIFCTKHEILIPNFEEPYVSSLRSRRRFAHYTVLHHYRVEVFCNIIDWQLQELNDRFNEVSTDLLHGIACLNPINSFSSFDSKKIMRMAELYPDDFDEFNMDTLENQLASYIVDVRDVDERFSDLNGLCDLSKRLVQTKKHSNYPLVFHLVKLALLLPVATASVERAFWAMKFIKNDLRSQMSDDFFSGCLVPFVEKDVLDSIPNDAIIKTFQDMKPRRVQL</sequence>
<evidence type="ECO:0000259" key="1">
    <source>
        <dbReference type="Pfam" id="PF05699"/>
    </source>
</evidence>
<dbReference type="PANTHER" id="PTHR11697">
    <property type="entry name" value="GENERAL TRANSCRIPTION FACTOR 2-RELATED ZINC FINGER PROTEIN"/>
    <property type="match status" value="1"/>
</dbReference>
<dbReference type="Pfam" id="PF14291">
    <property type="entry name" value="DUF4371"/>
    <property type="match status" value="1"/>
</dbReference>
<name>A0ABQ7VFT2_SOLTU</name>
<proteinExistence type="predicted"/>
<evidence type="ECO:0000313" key="4">
    <source>
        <dbReference type="Proteomes" id="UP000826656"/>
    </source>
</evidence>
<dbReference type="PANTHER" id="PTHR11697:SF230">
    <property type="entry name" value="ZINC FINGER, MYM DOMAIN CONTAINING 1"/>
    <property type="match status" value="1"/>
</dbReference>
<dbReference type="EMBL" id="JAIVGD010000013">
    <property type="protein sequence ID" value="KAH0762927.1"/>
    <property type="molecule type" value="Genomic_DNA"/>
</dbReference>
<organism evidence="3 4">
    <name type="scientific">Solanum tuberosum</name>
    <name type="common">Potato</name>
    <dbReference type="NCBI Taxonomy" id="4113"/>
    <lineage>
        <taxon>Eukaryota</taxon>
        <taxon>Viridiplantae</taxon>
        <taxon>Streptophyta</taxon>
        <taxon>Embryophyta</taxon>
        <taxon>Tracheophyta</taxon>
        <taxon>Spermatophyta</taxon>
        <taxon>Magnoliopsida</taxon>
        <taxon>eudicotyledons</taxon>
        <taxon>Gunneridae</taxon>
        <taxon>Pentapetalae</taxon>
        <taxon>asterids</taxon>
        <taxon>lamiids</taxon>
        <taxon>Solanales</taxon>
        <taxon>Solanaceae</taxon>
        <taxon>Solanoideae</taxon>
        <taxon>Solaneae</taxon>
        <taxon>Solanum</taxon>
    </lineage>
</organism>
<dbReference type="SUPFAM" id="SSF53098">
    <property type="entry name" value="Ribonuclease H-like"/>
    <property type="match status" value="1"/>
</dbReference>
<evidence type="ECO:0000259" key="2">
    <source>
        <dbReference type="Pfam" id="PF14291"/>
    </source>
</evidence>
<dbReference type="InterPro" id="IPR008906">
    <property type="entry name" value="HATC_C_dom"/>
</dbReference>
<dbReference type="Proteomes" id="UP000826656">
    <property type="component" value="Unassembled WGS sequence"/>
</dbReference>
<feature type="domain" description="DUF4371" evidence="2">
    <location>
        <begin position="1"/>
        <end position="108"/>
    </location>
</feature>
<comment type="caution">
    <text evidence="3">The sequence shown here is derived from an EMBL/GenBank/DDBJ whole genome shotgun (WGS) entry which is preliminary data.</text>
</comment>
<evidence type="ECO:0000313" key="3">
    <source>
        <dbReference type="EMBL" id="KAH0762927.1"/>
    </source>
</evidence>
<keyword evidence="4" id="KW-1185">Reference proteome</keyword>
<gene>
    <name evidence="3" type="ORF">KY290_019000</name>
</gene>
<dbReference type="Pfam" id="PF05699">
    <property type="entry name" value="Dimer_Tnp_hAT"/>
    <property type="match status" value="1"/>
</dbReference>
<dbReference type="InterPro" id="IPR055298">
    <property type="entry name" value="AtLOH3-like"/>
</dbReference>
<reference evidence="3 4" key="1">
    <citation type="journal article" date="2021" name="bioRxiv">
        <title>Chromosome-scale and haplotype-resolved genome assembly of a tetraploid potato cultivar.</title>
        <authorList>
            <person name="Sun H."/>
            <person name="Jiao W.-B."/>
            <person name="Krause K."/>
            <person name="Campoy J.A."/>
            <person name="Goel M."/>
            <person name="Folz-Donahue K."/>
            <person name="Kukat C."/>
            <person name="Huettel B."/>
            <person name="Schneeberger K."/>
        </authorList>
    </citation>
    <scope>NUCLEOTIDE SEQUENCE [LARGE SCALE GENOMIC DNA]</scope>
    <source>
        <strain evidence="3">SolTubOtavaFocal</strain>
        <tissue evidence="3">Leaves</tissue>
    </source>
</reference>
<feature type="domain" description="HAT C-terminal dimerisation" evidence="1">
    <location>
        <begin position="334"/>
        <end position="391"/>
    </location>
</feature>
<accession>A0ABQ7VFT2</accession>
<dbReference type="InterPro" id="IPR012337">
    <property type="entry name" value="RNaseH-like_sf"/>
</dbReference>
<protein>
    <recommendedName>
        <fullName evidence="5">Zinc finger MYM-type protein 1-like</fullName>
    </recommendedName>
</protein>